<evidence type="ECO:0000313" key="11">
    <source>
        <dbReference type="EMBL" id="OGY99508.1"/>
    </source>
</evidence>
<evidence type="ECO:0000256" key="6">
    <source>
        <dbReference type="ARBA" id="ARBA00022982"/>
    </source>
</evidence>
<sequence>MNLFGKLTWDALPHEWYTIGGTFSLIVMGIAVAAFLTRRKLWGWLWKEWLTSTDPKKIGVMYMIVAAVMLFRGALDAAMIWAEQAFLPGAASGLSADHFQQIFTAHGVIMVFFVAMGFIFGLINLIVPLQIGARDLAFPFLNSLGFWLYAAGAALVNLFFVFGGEFAAVGWLAVAPLSGIEYSPGVGVDYWLWSLQVSGLGTLIGGINFIVTILKMRAPGMTLMKMPMFTWGSLCSMALVVSVFPILTMTTLLLFLDRYFGMHFFTSTGGGNPMMYTNLIWMWGHPEVYILIIPEFGIFSEIVATFSGKRLFGYTSAVAGVIGVTLLSFVVWLHHFFTMGAGANVNAFFGIMTMIIAVPTGALIISWVFTMFRGRIVFTTPMYWLLGSLSTFTFGGMAGVLLAIPPADFQLHNSLFLVAHFHTMAIGGALFAIFAGLTYWFPKIAGFRLDERLGKRAFWCWLVGFFVSFVPLYILGLMGATRRLDSYDVSTGWQSLFMVSALGLVIILCGVALQVWQIIVSFKNRKELRDATGLPAQAGDPWNGRTLEWSVPSPAPSYNFAVIPQVRERDAFWEMKKEGQMANGKWQMARKYEDIEAPKNTAAGIYISVFALLVGFAFVWHITWLVVLGLVGAIVCLIIRSFDEHTEHTIPAAEVERMETRGVGSK</sequence>
<feature type="transmembrane region" description="Helical" evidence="9">
    <location>
        <begin position="416"/>
        <end position="437"/>
    </location>
</feature>
<keyword evidence="4" id="KW-0679">Respiratory chain</keyword>
<evidence type="ECO:0000256" key="2">
    <source>
        <dbReference type="ARBA" id="ARBA00022448"/>
    </source>
</evidence>
<reference evidence="11 12" key="1">
    <citation type="journal article" date="2016" name="Nat. Commun.">
        <title>Thousands of microbial genomes shed light on interconnected biogeochemical processes in an aquifer system.</title>
        <authorList>
            <person name="Anantharaman K."/>
            <person name="Brown C.T."/>
            <person name="Hug L.A."/>
            <person name="Sharon I."/>
            <person name="Castelle C.J."/>
            <person name="Probst A.J."/>
            <person name="Thomas B.C."/>
            <person name="Singh A."/>
            <person name="Wilkins M.J."/>
            <person name="Karaoz U."/>
            <person name="Brodie E.L."/>
            <person name="Williams K.H."/>
            <person name="Hubbard S.S."/>
            <person name="Banfield J.F."/>
        </authorList>
    </citation>
    <scope>NUCLEOTIDE SEQUENCE [LARGE SCALE GENOMIC DNA]</scope>
</reference>
<feature type="transmembrane region" description="Helical" evidence="9">
    <location>
        <begin position="311"/>
        <end position="335"/>
    </location>
</feature>
<keyword evidence="3" id="KW-0349">Heme</keyword>
<feature type="transmembrane region" description="Helical" evidence="9">
    <location>
        <begin position="496"/>
        <end position="519"/>
    </location>
</feature>
<dbReference type="PANTHER" id="PTHR10422">
    <property type="entry name" value="CYTOCHROME C OXIDASE SUBUNIT 1"/>
    <property type="match status" value="1"/>
</dbReference>
<dbReference type="Pfam" id="PF00115">
    <property type="entry name" value="COX1"/>
    <property type="match status" value="1"/>
</dbReference>
<keyword evidence="9" id="KW-0812">Transmembrane</keyword>
<evidence type="ECO:0000256" key="8">
    <source>
        <dbReference type="ARBA" id="ARBA00023008"/>
    </source>
</evidence>
<dbReference type="Gene3D" id="1.20.210.10">
    <property type="entry name" value="Cytochrome c oxidase-like, subunit I domain"/>
    <property type="match status" value="1"/>
</dbReference>
<dbReference type="STRING" id="1798650.A2945_01470"/>
<protein>
    <submittedName>
        <fullName evidence="11">Cytochrome o ubiquinol oxidase subunit I</fullName>
    </submittedName>
</protein>
<dbReference type="PRINTS" id="PR01165">
    <property type="entry name" value="CYCOXIDASEI"/>
</dbReference>
<dbReference type="InterPro" id="IPR023616">
    <property type="entry name" value="Cyt_c_oxase-like_su1_dom"/>
</dbReference>
<dbReference type="PANTHER" id="PTHR10422:SF35">
    <property type="entry name" value="CYTOCHROME BO(3) UBIQUINOL OXIDASE SUBUNIT 1"/>
    <property type="match status" value="1"/>
</dbReference>
<feature type="transmembrane region" description="Helical" evidence="9">
    <location>
        <begin position="624"/>
        <end position="642"/>
    </location>
</feature>
<feature type="transmembrane region" description="Helical" evidence="9">
    <location>
        <begin position="382"/>
        <end position="404"/>
    </location>
</feature>
<gene>
    <name evidence="11" type="ORF">A2945_01470</name>
</gene>
<feature type="transmembrane region" description="Helical" evidence="9">
    <location>
        <begin position="58"/>
        <end position="82"/>
    </location>
</feature>
<dbReference type="CDD" id="cd01662">
    <property type="entry name" value="Ubiquinol_Oxidase_I"/>
    <property type="match status" value="1"/>
</dbReference>
<keyword evidence="2" id="KW-0813">Transport</keyword>
<comment type="similarity">
    <text evidence="1">Belongs to the heme-copper respiratory oxidase family.</text>
</comment>
<dbReference type="GO" id="GO:0009060">
    <property type="term" value="P:aerobic respiration"/>
    <property type="evidence" value="ECO:0007669"/>
    <property type="project" value="InterPro"/>
</dbReference>
<evidence type="ECO:0000256" key="5">
    <source>
        <dbReference type="ARBA" id="ARBA00022723"/>
    </source>
</evidence>
<dbReference type="GO" id="GO:0022904">
    <property type="term" value="P:respiratory electron transport chain"/>
    <property type="evidence" value="ECO:0007669"/>
    <property type="project" value="TreeGrafter"/>
</dbReference>
<feature type="transmembrane region" description="Helical" evidence="9">
    <location>
        <begin position="146"/>
        <end position="173"/>
    </location>
</feature>
<keyword evidence="9" id="KW-0472">Membrane</keyword>
<dbReference type="GO" id="GO:0005886">
    <property type="term" value="C:plasma membrane"/>
    <property type="evidence" value="ECO:0007669"/>
    <property type="project" value="TreeGrafter"/>
</dbReference>
<feature type="domain" description="Cytochrome oxidase subunit I profile" evidence="10">
    <location>
        <begin position="40"/>
        <end position="567"/>
    </location>
</feature>
<dbReference type="GO" id="GO:0004129">
    <property type="term" value="F:cytochrome-c oxidase activity"/>
    <property type="evidence" value="ECO:0007669"/>
    <property type="project" value="InterPro"/>
</dbReference>
<dbReference type="AlphaFoldDB" id="A0A1G2CDN8"/>
<feature type="transmembrane region" description="Helical" evidence="9">
    <location>
        <begin position="347"/>
        <end position="370"/>
    </location>
</feature>
<keyword evidence="5" id="KW-0479">Metal-binding</keyword>
<evidence type="ECO:0000256" key="4">
    <source>
        <dbReference type="ARBA" id="ARBA00022660"/>
    </source>
</evidence>
<dbReference type="InterPro" id="IPR000883">
    <property type="entry name" value="Cyt_C_Oxase_1"/>
</dbReference>
<comment type="caution">
    <text evidence="11">The sequence shown here is derived from an EMBL/GenBank/DDBJ whole genome shotgun (WGS) entry which is preliminary data.</text>
</comment>
<evidence type="ECO:0000256" key="9">
    <source>
        <dbReference type="SAM" id="Phobius"/>
    </source>
</evidence>
<dbReference type="GO" id="GO:0015990">
    <property type="term" value="P:electron transport coupled proton transport"/>
    <property type="evidence" value="ECO:0007669"/>
    <property type="project" value="TreeGrafter"/>
</dbReference>
<feature type="transmembrane region" description="Helical" evidence="9">
    <location>
        <begin position="458"/>
        <end position="476"/>
    </location>
</feature>
<keyword evidence="9" id="KW-1133">Transmembrane helix</keyword>
<keyword evidence="6" id="KW-0249">Electron transport</keyword>
<feature type="transmembrane region" description="Helical" evidence="9">
    <location>
        <begin position="193"/>
        <end position="214"/>
    </location>
</feature>
<dbReference type="Proteomes" id="UP000178880">
    <property type="component" value="Unassembled WGS sequence"/>
</dbReference>
<dbReference type="SUPFAM" id="SSF81442">
    <property type="entry name" value="Cytochrome c oxidase subunit I-like"/>
    <property type="match status" value="1"/>
</dbReference>
<dbReference type="InterPro" id="IPR036927">
    <property type="entry name" value="Cyt_c_oxase-like_su1_sf"/>
</dbReference>
<feature type="transmembrane region" description="Helical" evidence="9">
    <location>
        <begin position="600"/>
        <end position="618"/>
    </location>
</feature>
<feature type="transmembrane region" description="Helical" evidence="9">
    <location>
        <begin position="276"/>
        <end position="299"/>
    </location>
</feature>
<feature type="transmembrane region" description="Helical" evidence="9">
    <location>
        <begin position="102"/>
        <end position="126"/>
    </location>
</feature>
<organism evidence="11 12">
    <name type="scientific">Candidatus Liptonbacteria bacterium RIFCSPLOWO2_01_FULL_52_25</name>
    <dbReference type="NCBI Taxonomy" id="1798650"/>
    <lineage>
        <taxon>Bacteria</taxon>
        <taxon>Candidatus Liptoniibacteriota</taxon>
    </lineage>
</organism>
<evidence type="ECO:0000256" key="1">
    <source>
        <dbReference type="ARBA" id="ARBA00009578"/>
    </source>
</evidence>
<evidence type="ECO:0000313" key="12">
    <source>
        <dbReference type="Proteomes" id="UP000178880"/>
    </source>
</evidence>
<dbReference type="GO" id="GO:0046872">
    <property type="term" value="F:metal ion binding"/>
    <property type="evidence" value="ECO:0007669"/>
    <property type="project" value="UniProtKB-KW"/>
</dbReference>
<keyword evidence="7" id="KW-0408">Iron</keyword>
<accession>A0A1G2CDN8</accession>
<name>A0A1G2CDN8_9BACT</name>
<feature type="transmembrane region" description="Helical" evidence="9">
    <location>
        <begin position="16"/>
        <end position="37"/>
    </location>
</feature>
<evidence type="ECO:0000256" key="7">
    <source>
        <dbReference type="ARBA" id="ARBA00023004"/>
    </source>
</evidence>
<evidence type="ECO:0000256" key="3">
    <source>
        <dbReference type="ARBA" id="ARBA00022617"/>
    </source>
</evidence>
<dbReference type="PROSITE" id="PS50855">
    <property type="entry name" value="COX1"/>
    <property type="match status" value="1"/>
</dbReference>
<dbReference type="EMBL" id="MHLA01000015">
    <property type="protein sequence ID" value="OGY99508.1"/>
    <property type="molecule type" value="Genomic_DNA"/>
</dbReference>
<dbReference type="GO" id="GO:0009486">
    <property type="term" value="F:cytochrome bo3 ubiquinol oxidase activity"/>
    <property type="evidence" value="ECO:0007669"/>
    <property type="project" value="TreeGrafter"/>
</dbReference>
<keyword evidence="8" id="KW-0186">Copper</keyword>
<proteinExistence type="inferred from homology"/>
<evidence type="ECO:0000259" key="10">
    <source>
        <dbReference type="PROSITE" id="PS50855"/>
    </source>
</evidence>
<dbReference type="GO" id="GO:0020037">
    <property type="term" value="F:heme binding"/>
    <property type="evidence" value="ECO:0007669"/>
    <property type="project" value="InterPro"/>
</dbReference>
<feature type="transmembrane region" description="Helical" evidence="9">
    <location>
        <begin position="234"/>
        <end position="256"/>
    </location>
</feature>